<dbReference type="EMBL" id="CP024310">
    <property type="protein sequence ID" value="AUX79393.1"/>
    <property type="molecule type" value="Genomic_DNA"/>
</dbReference>
<dbReference type="AlphaFoldDB" id="A0A2L0HD23"/>
<dbReference type="Gene3D" id="3.90.180.10">
    <property type="entry name" value="Medium-chain alcohol dehydrogenases, catalytic domain"/>
    <property type="match status" value="1"/>
</dbReference>
<evidence type="ECO:0000313" key="6">
    <source>
        <dbReference type="EMBL" id="AUX79393.1"/>
    </source>
</evidence>
<dbReference type="Proteomes" id="UP000239340">
    <property type="component" value="Plasmid pSfreNXT3c"/>
</dbReference>
<dbReference type="InterPro" id="IPR020843">
    <property type="entry name" value="ER"/>
</dbReference>
<evidence type="ECO:0000256" key="3">
    <source>
        <dbReference type="ARBA" id="ARBA00023002"/>
    </source>
</evidence>
<evidence type="ECO:0000256" key="2">
    <source>
        <dbReference type="ARBA" id="ARBA00022833"/>
    </source>
</evidence>
<dbReference type="InterPro" id="IPR002328">
    <property type="entry name" value="ADH_Zn_CS"/>
</dbReference>
<dbReference type="SUPFAM" id="SSF50129">
    <property type="entry name" value="GroES-like"/>
    <property type="match status" value="1"/>
</dbReference>
<name>A0A2L0HD23_RHIFR</name>
<evidence type="ECO:0000256" key="1">
    <source>
        <dbReference type="ARBA" id="ARBA00022723"/>
    </source>
</evidence>
<dbReference type="GO" id="GO:0016616">
    <property type="term" value="F:oxidoreductase activity, acting on the CH-OH group of donors, NAD or NADP as acceptor"/>
    <property type="evidence" value="ECO:0007669"/>
    <property type="project" value="UniProtKB-ARBA"/>
</dbReference>
<dbReference type="PANTHER" id="PTHR43401:SF5">
    <property type="entry name" value="ALCOHOL DEHYDROGENASE-RELATED"/>
    <property type="match status" value="1"/>
</dbReference>
<dbReference type="Pfam" id="PF00107">
    <property type="entry name" value="ADH_zinc_N"/>
    <property type="match status" value="1"/>
</dbReference>
<comment type="similarity">
    <text evidence="4">Belongs to the zinc-containing alcohol dehydrogenase family.</text>
</comment>
<feature type="domain" description="Enoyl reductase (ER)" evidence="5">
    <location>
        <begin position="8"/>
        <end position="353"/>
    </location>
</feature>
<geneLocation type="plasmid" evidence="7">
    <name>psfrenxt3c</name>
</geneLocation>
<keyword evidence="6" id="KW-0614">Plasmid</keyword>
<keyword evidence="1 4" id="KW-0479">Metal-binding</keyword>
<dbReference type="GO" id="GO:0008270">
    <property type="term" value="F:zinc ion binding"/>
    <property type="evidence" value="ECO:0007669"/>
    <property type="project" value="InterPro"/>
</dbReference>
<dbReference type="InterPro" id="IPR011032">
    <property type="entry name" value="GroES-like_sf"/>
</dbReference>
<evidence type="ECO:0000259" key="5">
    <source>
        <dbReference type="SMART" id="SM00829"/>
    </source>
</evidence>
<evidence type="ECO:0000256" key="4">
    <source>
        <dbReference type="RuleBase" id="RU361277"/>
    </source>
</evidence>
<keyword evidence="3" id="KW-0560">Oxidoreductase</keyword>
<dbReference type="SUPFAM" id="SSF51735">
    <property type="entry name" value="NAD(P)-binding Rossmann-fold domains"/>
    <property type="match status" value="1"/>
</dbReference>
<protein>
    <submittedName>
        <fullName evidence="6">Zn-dependent alcohol dehydrogenase GroES-like protein</fullName>
    </submittedName>
</protein>
<dbReference type="Pfam" id="PF08240">
    <property type="entry name" value="ADH_N"/>
    <property type="match status" value="1"/>
</dbReference>
<dbReference type="PANTHER" id="PTHR43401">
    <property type="entry name" value="L-THREONINE 3-DEHYDROGENASE"/>
    <property type="match status" value="1"/>
</dbReference>
<dbReference type="InterPro" id="IPR013154">
    <property type="entry name" value="ADH-like_N"/>
</dbReference>
<proteinExistence type="inferred from homology"/>
<sequence length="357" mass="37473">MKAAQIEGVRGRIAVAEVRVPELEPDDALVRVVASGICRSDWHLWNGDWEWVGMKLQPGAVLGHEIGGVVEAVGSNVKSVRPGQRVTVPFNLACGHCHHCSRGEQNICDNAAVPHLIPGSGGWAQYMRAPNANLNCVPLPEGVDELTAAALGCRYMTAWRAIQSRGALRGGESVAVFGCGGVGQAAIEIAASLGGRVIAVDVDDAKLAKAKEIGAHAVVNAKGLSSEQAGGAVRRNTERDAGVDLAVDALGSVATVHGALHSLRKGGRLSQVGLTSQEEKGVVAVPMDMIVLKELEIRGSLGNPQSEYDDLLSLVASRKLNPTSLVSRTVSLGDVESVLHDMDSFKTSGYVVITDFD</sequence>
<reference evidence="6 7" key="1">
    <citation type="submission" date="2017-10" db="EMBL/GenBank/DDBJ databases">
        <title>Analysis of the genome sequences of Rhizobium populations associated to common bean (phaseolus vulgaris).</title>
        <authorList>
            <person name="Bustos P."/>
            <person name="Santamaria R.I."/>
            <person name="Miranda-Sanchez F."/>
            <person name="Perez-Carrascal O."/>
            <person name="Juarez S."/>
            <person name="Lozano L."/>
            <person name="Martinez-Flores I."/>
            <person name="Vinuesa P."/>
            <person name="Martinez-Romero E."/>
            <person name="Cevallos M.A."/>
            <person name="Romero D."/>
            <person name="Davila G."/>
            <person name="Gonzalez V."/>
        </authorList>
    </citation>
    <scope>NUCLEOTIDE SEQUENCE [LARGE SCALE GENOMIC DNA]</scope>
    <source>
        <strain evidence="6 7">NXT3</strain>
        <plasmid evidence="7">Plasmid psfrenxt3c</plasmid>
    </source>
</reference>
<dbReference type="SMART" id="SM00829">
    <property type="entry name" value="PKS_ER"/>
    <property type="match status" value="1"/>
</dbReference>
<dbReference type="InterPro" id="IPR036291">
    <property type="entry name" value="NAD(P)-bd_dom_sf"/>
</dbReference>
<accession>A0A2L0HD23</accession>
<gene>
    <name evidence="6" type="ORF">NXT3_PC00217</name>
</gene>
<evidence type="ECO:0000313" key="7">
    <source>
        <dbReference type="Proteomes" id="UP000239340"/>
    </source>
</evidence>
<dbReference type="PROSITE" id="PS00059">
    <property type="entry name" value="ADH_ZINC"/>
    <property type="match status" value="1"/>
</dbReference>
<organism evidence="6 7">
    <name type="scientific">Rhizobium fredii</name>
    <name type="common">Sinorhizobium fredii</name>
    <dbReference type="NCBI Taxonomy" id="380"/>
    <lineage>
        <taxon>Bacteria</taxon>
        <taxon>Pseudomonadati</taxon>
        <taxon>Pseudomonadota</taxon>
        <taxon>Alphaproteobacteria</taxon>
        <taxon>Hyphomicrobiales</taxon>
        <taxon>Rhizobiaceae</taxon>
        <taxon>Sinorhizobium/Ensifer group</taxon>
        <taxon>Sinorhizobium</taxon>
    </lineage>
</organism>
<comment type="cofactor">
    <cofactor evidence="4">
        <name>Zn(2+)</name>
        <dbReference type="ChEBI" id="CHEBI:29105"/>
    </cofactor>
</comment>
<dbReference type="InterPro" id="IPR013149">
    <property type="entry name" value="ADH-like_C"/>
</dbReference>
<dbReference type="InterPro" id="IPR050129">
    <property type="entry name" value="Zn_alcohol_dh"/>
</dbReference>
<keyword evidence="2 4" id="KW-0862">Zinc</keyword>